<dbReference type="InterPro" id="IPR001647">
    <property type="entry name" value="HTH_TetR"/>
</dbReference>
<evidence type="ECO:0000256" key="5">
    <source>
        <dbReference type="SAM" id="MobiDB-lite"/>
    </source>
</evidence>
<reference evidence="7 9" key="2">
    <citation type="submission" date="2018-12" db="EMBL/GenBank/DDBJ databases">
        <title>Streptomyces griseoviridis F1-27 complete genome.</title>
        <authorList>
            <person name="Mariita R.M."/>
            <person name="Sello J.K."/>
        </authorList>
    </citation>
    <scope>NUCLEOTIDE SEQUENCE [LARGE SCALE GENOMIC DNA]</scope>
    <source>
        <strain evidence="7 9">F1-27</strain>
    </source>
</reference>
<dbReference type="InterPro" id="IPR011075">
    <property type="entry name" value="TetR_C"/>
</dbReference>
<feature type="compositionally biased region" description="Basic residues" evidence="5">
    <location>
        <begin position="1"/>
        <end position="12"/>
    </location>
</feature>
<evidence type="ECO:0000256" key="2">
    <source>
        <dbReference type="ARBA" id="ARBA00023125"/>
    </source>
</evidence>
<evidence type="ECO:0000313" key="8">
    <source>
        <dbReference type="EMBL" id="QCN83885.1"/>
    </source>
</evidence>
<feature type="domain" description="HTH tetR-type" evidence="6">
    <location>
        <begin position="16"/>
        <end position="76"/>
    </location>
</feature>
<evidence type="ECO:0000256" key="1">
    <source>
        <dbReference type="ARBA" id="ARBA00023015"/>
    </source>
</evidence>
<feature type="DNA-binding region" description="H-T-H motif" evidence="4">
    <location>
        <begin position="39"/>
        <end position="58"/>
    </location>
</feature>
<dbReference type="Proteomes" id="UP000501753">
    <property type="component" value="Chromosome"/>
</dbReference>
<dbReference type="AlphaFoldDB" id="A0A3Q9L195"/>
<dbReference type="Pfam" id="PF16859">
    <property type="entry name" value="TetR_C_11"/>
    <property type="match status" value="1"/>
</dbReference>
<dbReference type="Gene3D" id="1.10.10.60">
    <property type="entry name" value="Homeodomain-like"/>
    <property type="match status" value="1"/>
</dbReference>
<dbReference type="RefSeq" id="WP_127182043.1">
    <property type="nucleotide sequence ID" value="NZ_CP029078.1"/>
</dbReference>
<evidence type="ECO:0000313" key="10">
    <source>
        <dbReference type="Proteomes" id="UP000501753"/>
    </source>
</evidence>
<dbReference type="KEGG" id="sgd:ELQ87_37275"/>
<dbReference type="Proteomes" id="UP000271291">
    <property type="component" value="Chromosome"/>
</dbReference>
<sequence>MTHPSAPRKRPGGRTARTGQAVHEAVRALLAERGQGGFTGRDVAERAGVHEATIYRRWGSLDTLLLDVAVTVSKLNEDSPLPDTGTLRGDLLAWAGAMAADLDRPEGLGLLRSVLAVRASDADRSGQVTDFVYARAALIQRVLDRARERGEPVPELTTLLERLVAPLYFRAIFTYRQLDEGLPELVDNALAAAVRE</sequence>
<dbReference type="InterPro" id="IPR036271">
    <property type="entry name" value="Tet_transcr_reg_TetR-rel_C_sf"/>
</dbReference>
<keyword evidence="10" id="KW-1185">Reference proteome</keyword>
<evidence type="ECO:0000256" key="4">
    <source>
        <dbReference type="PROSITE-ProRule" id="PRU00335"/>
    </source>
</evidence>
<dbReference type="OrthoDB" id="9796019at2"/>
<accession>A0A3Q9L195</accession>
<dbReference type="Gene3D" id="1.10.357.10">
    <property type="entry name" value="Tetracycline Repressor, domain 2"/>
    <property type="match status" value="1"/>
</dbReference>
<gene>
    <name evidence="8" type="ORF">DDJ31_01965</name>
    <name evidence="7" type="ORF">ELQ87_37275</name>
</gene>
<evidence type="ECO:0000313" key="7">
    <source>
        <dbReference type="EMBL" id="AZS89273.1"/>
    </source>
</evidence>
<dbReference type="EMBL" id="CP029078">
    <property type="protein sequence ID" value="QCN83885.1"/>
    <property type="molecule type" value="Genomic_DNA"/>
</dbReference>
<dbReference type="SUPFAM" id="SSF48498">
    <property type="entry name" value="Tetracyclin repressor-like, C-terminal domain"/>
    <property type="match status" value="1"/>
</dbReference>
<keyword evidence="3" id="KW-0804">Transcription</keyword>
<name>A0A3Q9L195_STRGD</name>
<reference evidence="8 10" key="1">
    <citation type="submission" date="2018-04" db="EMBL/GenBank/DDBJ databases">
        <title>Complete genome sequences of Streptomyces griseoviridis K61 and characterization of antagonistic properties of biological control agents.</title>
        <authorList>
            <person name="Mariita R.M."/>
            <person name="Sello J.K."/>
        </authorList>
    </citation>
    <scope>NUCLEOTIDE SEQUENCE [LARGE SCALE GENOMIC DNA]</scope>
    <source>
        <strain evidence="8 10">K61</strain>
    </source>
</reference>
<evidence type="ECO:0000256" key="3">
    <source>
        <dbReference type="ARBA" id="ARBA00023163"/>
    </source>
</evidence>
<evidence type="ECO:0000259" key="6">
    <source>
        <dbReference type="PROSITE" id="PS50977"/>
    </source>
</evidence>
<dbReference type="SUPFAM" id="SSF46689">
    <property type="entry name" value="Homeodomain-like"/>
    <property type="match status" value="1"/>
</dbReference>
<keyword evidence="2 4" id="KW-0238">DNA-binding</keyword>
<protein>
    <submittedName>
        <fullName evidence="8">TetR family transcriptional regulator</fullName>
    </submittedName>
    <submittedName>
        <fullName evidence="7">TetR/AcrR family transcriptional regulator</fullName>
    </submittedName>
</protein>
<evidence type="ECO:0000313" key="9">
    <source>
        <dbReference type="Proteomes" id="UP000271291"/>
    </source>
</evidence>
<keyword evidence="1" id="KW-0805">Transcription regulation</keyword>
<dbReference type="GO" id="GO:0000976">
    <property type="term" value="F:transcription cis-regulatory region binding"/>
    <property type="evidence" value="ECO:0007669"/>
    <property type="project" value="TreeGrafter"/>
</dbReference>
<dbReference type="InterPro" id="IPR009057">
    <property type="entry name" value="Homeodomain-like_sf"/>
</dbReference>
<dbReference type="InterPro" id="IPR050109">
    <property type="entry name" value="HTH-type_TetR-like_transc_reg"/>
</dbReference>
<dbReference type="Pfam" id="PF00440">
    <property type="entry name" value="TetR_N"/>
    <property type="match status" value="1"/>
</dbReference>
<dbReference type="EMBL" id="CP034687">
    <property type="protein sequence ID" value="AZS89273.1"/>
    <property type="molecule type" value="Genomic_DNA"/>
</dbReference>
<dbReference type="PROSITE" id="PS50977">
    <property type="entry name" value="HTH_TETR_2"/>
    <property type="match status" value="1"/>
</dbReference>
<organism evidence="7 9">
    <name type="scientific">Streptomyces griseoviridis</name>
    <dbReference type="NCBI Taxonomy" id="45398"/>
    <lineage>
        <taxon>Bacteria</taxon>
        <taxon>Bacillati</taxon>
        <taxon>Actinomycetota</taxon>
        <taxon>Actinomycetes</taxon>
        <taxon>Kitasatosporales</taxon>
        <taxon>Streptomycetaceae</taxon>
        <taxon>Streptomyces</taxon>
    </lineage>
</organism>
<dbReference type="PANTHER" id="PTHR30055:SF148">
    <property type="entry name" value="TETR-FAMILY TRANSCRIPTIONAL REGULATOR"/>
    <property type="match status" value="1"/>
</dbReference>
<dbReference type="GO" id="GO:0003700">
    <property type="term" value="F:DNA-binding transcription factor activity"/>
    <property type="evidence" value="ECO:0007669"/>
    <property type="project" value="TreeGrafter"/>
</dbReference>
<dbReference type="PANTHER" id="PTHR30055">
    <property type="entry name" value="HTH-TYPE TRANSCRIPTIONAL REGULATOR RUTR"/>
    <property type="match status" value="1"/>
</dbReference>
<feature type="region of interest" description="Disordered" evidence="5">
    <location>
        <begin position="1"/>
        <end position="20"/>
    </location>
</feature>
<proteinExistence type="predicted"/>